<organism evidence="1 2">
    <name type="scientific">Leptonema illini DSM 21528</name>
    <dbReference type="NCBI Taxonomy" id="929563"/>
    <lineage>
        <taxon>Bacteria</taxon>
        <taxon>Pseudomonadati</taxon>
        <taxon>Spirochaetota</taxon>
        <taxon>Spirochaetia</taxon>
        <taxon>Leptospirales</taxon>
        <taxon>Leptospiraceae</taxon>
        <taxon>Leptonema</taxon>
    </lineage>
</organism>
<sequence length="153" mass="17523">MKRLHFDIVIKAPVEKVWESMLGDTGYRSWTRVFSEGSFFRGEWKTGAKMLFLAPFPSEGNEGSEGGMVSRIKEAVPHLHVKIEHLGMIANGVEDTTSEKVKPWAGAEENYYFEKHSEGTELRIETDMDEQHVEFFERVWPQALATLKQNCEA</sequence>
<evidence type="ECO:0000313" key="1">
    <source>
        <dbReference type="EMBL" id="EHQ06180.1"/>
    </source>
</evidence>
<dbReference type="SUPFAM" id="SSF55961">
    <property type="entry name" value="Bet v1-like"/>
    <property type="match status" value="1"/>
</dbReference>
<dbReference type="Gene3D" id="3.30.530.20">
    <property type="match status" value="1"/>
</dbReference>
<name>H2CKU6_9LEPT</name>
<dbReference type="STRING" id="183.GCA_002009735_00463"/>
<dbReference type="InterPro" id="IPR023393">
    <property type="entry name" value="START-like_dom_sf"/>
</dbReference>
<keyword evidence="2" id="KW-1185">Reference proteome</keyword>
<protein>
    <submittedName>
        <fullName evidence="1">Activator of Hsp90 ATPase 1 family protein</fullName>
    </submittedName>
</protein>
<accession>H2CKU6</accession>
<dbReference type="EMBL" id="JH597773">
    <property type="protein sequence ID" value="EHQ06180.1"/>
    <property type="molecule type" value="Genomic_DNA"/>
</dbReference>
<dbReference type="AlphaFoldDB" id="H2CKU6"/>
<evidence type="ECO:0000313" key="2">
    <source>
        <dbReference type="Proteomes" id="UP000005737"/>
    </source>
</evidence>
<proteinExistence type="predicted"/>
<dbReference type="RefSeq" id="WP_002771453.1">
    <property type="nucleotide sequence ID" value="NZ_JH597773.1"/>
</dbReference>
<reference evidence="1 2" key="1">
    <citation type="submission" date="2011-10" db="EMBL/GenBank/DDBJ databases">
        <title>The Improved High-Quality Draft genome of Leptonema illini DSM 21528.</title>
        <authorList>
            <consortium name="US DOE Joint Genome Institute (JGI-PGF)"/>
            <person name="Lucas S."/>
            <person name="Copeland A."/>
            <person name="Lapidus A."/>
            <person name="Glavina del Rio T."/>
            <person name="Dalin E."/>
            <person name="Tice H."/>
            <person name="Bruce D."/>
            <person name="Goodwin L."/>
            <person name="Pitluck S."/>
            <person name="Peters L."/>
            <person name="Mikhailova N."/>
            <person name="Held B."/>
            <person name="Kyrpides N."/>
            <person name="Mavromatis K."/>
            <person name="Ivanova N."/>
            <person name="Markowitz V."/>
            <person name="Cheng J.-F."/>
            <person name="Hugenholtz P."/>
            <person name="Woyke T."/>
            <person name="Wu D."/>
            <person name="Gronow S."/>
            <person name="Wellnitz S."/>
            <person name="Brambilla E.-M."/>
            <person name="Klenk H.-P."/>
            <person name="Eisen J.A."/>
        </authorList>
    </citation>
    <scope>NUCLEOTIDE SEQUENCE [LARGE SCALE GENOMIC DNA]</scope>
    <source>
        <strain evidence="1 2">DSM 21528</strain>
    </source>
</reference>
<dbReference type="Proteomes" id="UP000005737">
    <property type="component" value="Unassembled WGS sequence"/>
</dbReference>
<gene>
    <name evidence="1" type="ORF">Lepil_1491</name>
</gene>
<dbReference type="HOGENOM" id="CLU_146109_0_0_12"/>